<sequence>MELSPFRPPLRSLNDHRQWIPLVGHPTISRNSLCFSIVDAKGSTKKTTNLLTFREKKMTLLPFCIGPPPLSGEDDEKEFEQEWKRRRDRIMWFQQGRGLQAMFLAR</sequence>
<reference evidence="1" key="1">
    <citation type="submission" date="2022-08" db="EMBL/GenBank/DDBJ databases">
        <authorList>
            <person name="Gutierrez-Valencia J."/>
        </authorList>
    </citation>
    <scope>NUCLEOTIDE SEQUENCE</scope>
</reference>
<dbReference type="EMBL" id="CAMGYJ010000008">
    <property type="protein sequence ID" value="CAI0465195.1"/>
    <property type="molecule type" value="Genomic_DNA"/>
</dbReference>
<protein>
    <submittedName>
        <fullName evidence="1">Uncharacterized protein</fullName>
    </submittedName>
</protein>
<name>A0AAV0P3J3_9ROSI</name>
<gene>
    <name evidence="1" type="ORF">LITE_LOCUS36501</name>
</gene>
<dbReference type="Proteomes" id="UP001154282">
    <property type="component" value="Unassembled WGS sequence"/>
</dbReference>
<dbReference type="AlphaFoldDB" id="A0AAV0P3J3"/>
<evidence type="ECO:0000313" key="1">
    <source>
        <dbReference type="EMBL" id="CAI0465195.1"/>
    </source>
</evidence>
<comment type="caution">
    <text evidence="1">The sequence shown here is derived from an EMBL/GenBank/DDBJ whole genome shotgun (WGS) entry which is preliminary data.</text>
</comment>
<organism evidence="1 2">
    <name type="scientific">Linum tenue</name>
    <dbReference type="NCBI Taxonomy" id="586396"/>
    <lineage>
        <taxon>Eukaryota</taxon>
        <taxon>Viridiplantae</taxon>
        <taxon>Streptophyta</taxon>
        <taxon>Embryophyta</taxon>
        <taxon>Tracheophyta</taxon>
        <taxon>Spermatophyta</taxon>
        <taxon>Magnoliopsida</taxon>
        <taxon>eudicotyledons</taxon>
        <taxon>Gunneridae</taxon>
        <taxon>Pentapetalae</taxon>
        <taxon>rosids</taxon>
        <taxon>fabids</taxon>
        <taxon>Malpighiales</taxon>
        <taxon>Linaceae</taxon>
        <taxon>Linum</taxon>
    </lineage>
</organism>
<proteinExistence type="predicted"/>
<keyword evidence="2" id="KW-1185">Reference proteome</keyword>
<evidence type="ECO:0000313" key="2">
    <source>
        <dbReference type="Proteomes" id="UP001154282"/>
    </source>
</evidence>
<accession>A0AAV0P3J3</accession>